<reference evidence="2 3" key="1">
    <citation type="journal article" date="2019" name="Nat. Ecol. Evol.">
        <title>Megaphylogeny resolves global patterns of mushroom evolution.</title>
        <authorList>
            <person name="Varga T."/>
            <person name="Krizsan K."/>
            <person name="Foldi C."/>
            <person name="Dima B."/>
            <person name="Sanchez-Garcia M."/>
            <person name="Sanchez-Ramirez S."/>
            <person name="Szollosi G.J."/>
            <person name="Szarkandi J.G."/>
            <person name="Papp V."/>
            <person name="Albert L."/>
            <person name="Andreopoulos W."/>
            <person name="Angelini C."/>
            <person name="Antonin V."/>
            <person name="Barry K.W."/>
            <person name="Bougher N.L."/>
            <person name="Buchanan P."/>
            <person name="Buyck B."/>
            <person name="Bense V."/>
            <person name="Catcheside P."/>
            <person name="Chovatia M."/>
            <person name="Cooper J."/>
            <person name="Damon W."/>
            <person name="Desjardin D."/>
            <person name="Finy P."/>
            <person name="Geml J."/>
            <person name="Haridas S."/>
            <person name="Hughes K."/>
            <person name="Justo A."/>
            <person name="Karasinski D."/>
            <person name="Kautmanova I."/>
            <person name="Kiss B."/>
            <person name="Kocsube S."/>
            <person name="Kotiranta H."/>
            <person name="LaButti K.M."/>
            <person name="Lechner B.E."/>
            <person name="Liimatainen K."/>
            <person name="Lipzen A."/>
            <person name="Lukacs Z."/>
            <person name="Mihaltcheva S."/>
            <person name="Morgado L.N."/>
            <person name="Niskanen T."/>
            <person name="Noordeloos M.E."/>
            <person name="Ohm R.A."/>
            <person name="Ortiz-Santana B."/>
            <person name="Ovrebo C."/>
            <person name="Racz N."/>
            <person name="Riley R."/>
            <person name="Savchenko A."/>
            <person name="Shiryaev A."/>
            <person name="Soop K."/>
            <person name="Spirin V."/>
            <person name="Szebenyi C."/>
            <person name="Tomsovsky M."/>
            <person name="Tulloss R.E."/>
            <person name="Uehling J."/>
            <person name="Grigoriev I.V."/>
            <person name="Vagvolgyi C."/>
            <person name="Papp T."/>
            <person name="Martin F.M."/>
            <person name="Miettinen O."/>
            <person name="Hibbett D.S."/>
            <person name="Nagy L.G."/>
        </authorList>
    </citation>
    <scope>NUCLEOTIDE SEQUENCE [LARGE SCALE GENOMIC DNA]</scope>
    <source>
        <strain evidence="2 3">FP101781</strain>
    </source>
</reference>
<feature type="compositionally biased region" description="Polar residues" evidence="1">
    <location>
        <begin position="124"/>
        <end position="136"/>
    </location>
</feature>
<organism evidence="2 3">
    <name type="scientific">Coprinellus micaceus</name>
    <name type="common">Glistening ink-cap mushroom</name>
    <name type="synonym">Coprinus micaceus</name>
    <dbReference type="NCBI Taxonomy" id="71717"/>
    <lineage>
        <taxon>Eukaryota</taxon>
        <taxon>Fungi</taxon>
        <taxon>Dikarya</taxon>
        <taxon>Basidiomycota</taxon>
        <taxon>Agaricomycotina</taxon>
        <taxon>Agaricomycetes</taxon>
        <taxon>Agaricomycetidae</taxon>
        <taxon>Agaricales</taxon>
        <taxon>Agaricineae</taxon>
        <taxon>Psathyrellaceae</taxon>
        <taxon>Coprinellus</taxon>
    </lineage>
</organism>
<dbReference type="EMBL" id="QPFP01000079">
    <property type="protein sequence ID" value="TEB23373.1"/>
    <property type="molecule type" value="Genomic_DNA"/>
</dbReference>
<name>A0A4Y7SNA8_COPMI</name>
<evidence type="ECO:0000256" key="1">
    <source>
        <dbReference type="SAM" id="MobiDB-lite"/>
    </source>
</evidence>
<feature type="compositionally biased region" description="Basic and acidic residues" evidence="1">
    <location>
        <begin position="137"/>
        <end position="151"/>
    </location>
</feature>
<evidence type="ECO:0000313" key="2">
    <source>
        <dbReference type="EMBL" id="TEB23373.1"/>
    </source>
</evidence>
<protein>
    <submittedName>
        <fullName evidence="2">Uncharacterized protein</fullName>
    </submittedName>
</protein>
<feature type="region of interest" description="Disordered" evidence="1">
    <location>
        <begin position="108"/>
        <end position="151"/>
    </location>
</feature>
<gene>
    <name evidence="2" type="ORF">FA13DRAFT_1419843</name>
</gene>
<evidence type="ECO:0000313" key="3">
    <source>
        <dbReference type="Proteomes" id="UP000298030"/>
    </source>
</evidence>
<dbReference type="Proteomes" id="UP000298030">
    <property type="component" value="Unassembled WGS sequence"/>
</dbReference>
<dbReference type="AlphaFoldDB" id="A0A4Y7SNA8"/>
<keyword evidence="3" id="KW-1185">Reference proteome</keyword>
<accession>A0A4Y7SNA8</accession>
<sequence length="151" mass="17222">MCASMPRSRQTPAFEFHTRCLETSPHKLTLTWLQACQTLWLLLAPRTGSHTQLPTTLPRPSNPSCSVLEVLQRLTQILLRSAHLRPSRPTSGILCRMPLVQARVVRPSLPSVHTPTKDRIKRPSNPSFRKASQSQRLETDNPRDSRSRREQ</sequence>
<proteinExistence type="predicted"/>
<comment type="caution">
    <text evidence="2">The sequence shown here is derived from an EMBL/GenBank/DDBJ whole genome shotgun (WGS) entry which is preliminary data.</text>
</comment>